<dbReference type="Proteomes" id="UP000441336">
    <property type="component" value="Unassembled WGS sequence"/>
</dbReference>
<evidence type="ECO:0000313" key="2">
    <source>
        <dbReference type="Proteomes" id="UP000441336"/>
    </source>
</evidence>
<dbReference type="EMBL" id="WQKZ01000001">
    <property type="protein sequence ID" value="MVN75832.1"/>
    <property type="molecule type" value="Genomic_DNA"/>
</dbReference>
<keyword evidence="2" id="KW-1185">Reference proteome</keyword>
<comment type="caution">
    <text evidence="1">The sequence shown here is derived from an EMBL/GenBank/DDBJ whole genome shotgun (WGS) entry which is preliminary data.</text>
</comment>
<protein>
    <submittedName>
        <fullName evidence="1">Uncharacterized protein</fullName>
    </submittedName>
</protein>
<accession>A0A7K1TBY8</accession>
<dbReference type="AlphaFoldDB" id="A0A7K1TBY8"/>
<gene>
    <name evidence="1" type="ORF">GO988_05785</name>
</gene>
<dbReference type="RefSeq" id="WP_157562624.1">
    <property type="nucleotide sequence ID" value="NZ_WQKZ01000001.1"/>
</dbReference>
<reference evidence="1 2" key="1">
    <citation type="submission" date="2019-12" db="EMBL/GenBank/DDBJ databases">
        <title>Hymenobacter sp. HMF4947 Genome sequencing and assembly.</title>
        <authorList>
            <person name="Kang H."/>
            <person name="Cha I."/>
            <person name="Kim H."/>
            <person name="Joh K."/>
        </authorList>
    </citation>
    <scope>NUCLEOTIDE SEQUENCE [LARGE SCALE GENOMIC DNA]</scope>
    <source>
        <strain evidence="1 2">HMF4947</strain>
    </source>
</reference>
<sequence length="270" mass="30748">MQTIRLNGRPHLVPESWAELTPVQFFAAAPHLASDSVAARLAVLRAWCPKLREKDVRRLTPDQLWDMCTTVSWMWTKELDTKGITEFTHRGRTYRLPEPNLLDAVAIEYAMASVFFHQFANPQRPQPLALDQLVATLCRPVRADFKKVSQDPAWDGQTRERYNGKLAEGRAKELLDAPLGVKIVVLHHFLGAQRFIHRAYKDLFKKVEQPTGPAAPPRPRGDGTEMLQLLADVAERGLYGTYDQVAHTALHTVMFNLAKQARHRREAEKE</sequence>
<proteinExistence type="predicted"/>
<name>A0A7K1TBY8_9BACT</name>
<evidence type="ECO:0000313" key="1">
    <source>
        <dbReference type="EMBL" id="MVN75832.1"/>
    </source>
</evidence>
<organism evidence="1 2">
    <name type="scientific">Hymenobacter ginkgonis</name>
    <dbReference type="NCBI Taxonomy" id="2682976"/>
    <lineage>
        <taxon>Bacteria</taxon>
        <taxon>Pseudomonadati</taxon>
        <taxon>Bacteroidota</taxon>
        <taxon>Cytophagia</taxon>
        <taxon>Cytophagales</taxon>
        <taxon>Hymenobacteraceae</taxon>
        <taxon>Hymenobacter</taxon>
    </lineage>
</organism>